<reference evidence="2" key="1">
    <citation type="journal article" date="2016" name="Nat. Biotechnol.">
        <title>Sequencing wild and cultivated cassava and related species reveals extensive interspecific hybridization and genetic diversity.</title>
        <authorList>
            <person name="Bredeson J.V."/>
            <person name="Lyons J.B."/>
            <person name="Prochnik S.E."/>
            <person name="Wu G.A."/>
            <person name="Ha C.M."/>
            <person name="Edsinger-Gonzales E."/>
            <person name="Grimwood J."/>
            <person name="Schmutz J."/>
            <person name="Rabbi I.Y."/>
            <person name="Egesi C."/>
            <person name="Nauluvula P."/>
            <person name="Lebot V."/>
            <person name="Ndunguru J."/>
            <person name="Mkamilo G."/>
            <person name="Bart R.S."/>
            <person name="Setter T.L."/>
            <person name="Gleadow R.M."/>
            <person name="Kulakow P."/>
            <person name="Ferguson M.E."/>
            <person name="Rounsley S."/>
            <person name="Rokhsar D.S."/>
        </authorList>
    </citation>
    <scope>NUCLEOTIDE SEQUENCE [LARGE SCALE GENOMIC DNA]</scope>
    <source>
        <strain evidence="2">cv. AM560-2</strain>
    </source>
</reference>
<evidence type="ECO:0000313" key="1">
    <source>
        <dbReference type="EMBL" id="KAG8639322.1"/>
    </source>
</evidence>
<dbReference type="Proteomes" id="UP000091857">
    <property type="component" value="Chromosome 14"/>
</dbReference>
<dbReference type="EMBL" id="CM004400">
    <property type="protein sequence ID" value="KAG8639322.1"/>
    <property type="molecule type" value="Genomic_DNA"/>
</dbReference>
<accession>A0ACB7GGE6</accession>
<name>A0ACB7GGE6_MANES</name>
<keyword evidence="2" id="KW-1185">Reference proteome</keyword>
<comment type="caution">
    <text evidence="1">The sequence shown here is derived from an EMBL/GenBank/DDBJ whole genome shotgun (WGS) entry which is preliminary data.</text>
</comment>
<protein>
    <submittedName>
        <fullName evidence="1">Uncharacterized protein</fullName>
    </submittedName>
</protein>
<gene>
    <name evidence="1" type="ORF">MANES_14G116228v8</name>
</gene>
<sequence>MSWLFKPFQSEDPDSSPSPPSSPAAAPQQQPHDSPNNHGGGVKEDFSVIGESIGRQLRGVANFLAPPPSPPSSSTLDNPLPSDDPSSPSSQSQALLGIRNDLAEIGGSLRSGLSLLSSNKAVSEISKFTSSFLQFQGDDNEESDEDDYVPGITEEVIGFVQEISTRPECWTDFPLSLENDFRMSDAQREHASAVEHIVPGLTALRANIHSYLEDDQFWMIYFILLLPRLNEHDFEILSTPQLVETRNVLLQQLQNKRKAAPESFENSATHDTSQAGIKVSERQEENIQSREKGVTDIVNATGRLEIDNDENVDQWLKETEIDTCKTLDRQKKLEHEEDVSFSDLEDDDNDLSSRLSSSRQAQGIIRAPSSTDWVQLNESSEVGSDPQKARQSISRERDSDVESNDWLKVDDFD</sequence>
<proteinExistence type="predicted"/>
<evidence type="ECO:0000313" key="2">
    <source>
        <dbReference type="Proteomes" id="UP000091857"/>
    </source>
</evidence>
<organism evidence="1 2">
    <name type="scientific">Manihot esculenta</name>
    <name type="common">Cassava</name>
    <name type="synonym">Jatropha manihot</name>
    <dbReference type="NCBI Taxonomy" id="3983"/>
    <lineage>
        <taxon>Eukaryota</taxon>
        <taxon>Viridiplantae</taxon>
        <taxon>Streptophyta</taxon>
        <taxon>Embryophyta</taxon>
        <taxon>Tracheophyta</taxon>
        <taxon>Spermatophyta</taxon>
        <taxon>Magnoliopsida</taxon>
        <taxon>eudicotyledons</taxon>
        <taxon>Gunneridae</taxon>
        <taxon>Pentapetalae</taxon>
        <taxon>rosids</taxon>
        <taxon>fabids</taxon>
        <taxon>Malpighiales</taxon>
        <taxon>Euphorbiaceae</taxon>
        <taxon>Crotonoideae</taxon>
        <taxon>Manihoteae</taxon>
        <taxon>Manihot</taxon>
    </lineage>
</organism>